<evidence type="ECO:0000313" key="1">
    <source>
        <dbReference type="EMBL" id="SLN13400.1"/>
    </source>
</evidence>
<dbReference type="EMBL" id="FWFK01000001">
    <property type="protein sequence ID" value="SLN13400.1"/>
    <property type="molecule type" value="Genomic_DNA"/>
</dbReference>
<dbReference type="Gene3D" id="2.40.50.90">
    <property type="match status" value="1"/>
</dbReference>
<proteinExistence type="predicted"/>
<dbReference type="RefSeq" id="WP_085790163.1">
    <property type="nucleotide sequence ID" value="NZ_FWFK01000001.1"/>
</dbReference>
<dbReference type="OrthoDB" id="9805504at2"/>
<organism evidence="1 2">
    <name type="scientific">Roseivivax jejudonensis</name>
    <dbReference type="NCBI Taxonomy" id="1529041"/>
    <lineage>
        <taxon>Bacteria</taxon>
        <taxon>Pseudomonadati</taxon>
        <taxon>Pseudomonadota</taxon>
        <taxon>Alphaproteobacteria</taxon>
        <taxon>Rhodobacterales</taxon>
        <taxon>Roseobacteraceae</taxon>
        <taxon>Roseivivax</taxon>
    </lineage>
</organism>
<dbReference type="Proteomes" id="UP000193570">
    <property type="component" value="Unassembled WGS sequence"/>
</dbReference>
<protein>
    <recommendedName>
        <fullName evidence="3">TNase-like domain-containing protein</fullName>
    </recommendedName>
</protein>
<dbReference type="InterPro" id="IPR035437">
    <property type="entry name" value="SNase_OB-fold_sf"/>
</dbReference>
<accession>A0A1X6Y7W3</accession>
<name>A0A1X6Y7W3_9RHOB</name>
<keyword evidence="2" id="KW-1185">Reference proteome</keyword>
<reference evidence="1 2" key="1">
    <citation type="submission" date="2017-03" db="EMBL/GenBank/DDBJ databases">
        <authorList>
            <person name="Afonso C.L."/>
            <person name="Miller P.J."/>
            <person name="Scott M.A."/>
            <person name="Spackman E."/>
            <person name="Goraichik I."/>
            <person name="Dimitrov K.M."/>
            <person name="Suarez D.L."/>
            <person name="Swayne D.E."/>
        </authorList>
    </citation>
    <scope>NUCLEOTIDE SEQUENCE [LARGE SCALE GENOMIC DNA]</scope>
    <source>
        <strain evidence="1 2">CECT 8625</strain>
    </source>
</reference>
<sequence>MGPDDNDVFPGRLVEGRFTHIRDGDTIEINGIPVRLAKLDCAEMGTSQGAVAKRRMLQLAARQSGSCTLTGRRSYDRWIGECSLQDGRDVGDVMLQEGVCARY</sequence>
<evidence type="ECO:0000313" key="2">
    <source>
        <dbReference type="Proteomes" id="UP000193570"/>
    </source>
</evidence>
<evidence type="ECO:0008006" key="3">
    <source>
        <dbReference type="Google" id="ProtNLM"/>
    </source>
</evidence>
<dbReference type="SUPFAM" id="SSF50199">
    <property type="entry name" value="Staphylococcal nuclease"/>
    <property type="match status" value="1"/>
</dbReference>
<gene>
    <name evidence="1" type="ORF">ROJ8625_00400</name>
</gene>
<dbReference type="AlphaFoldDB" id="A0A1X6Y7W3"/>